<proteinExistence type="predicted"/>
<evidence type="ECO:0008006" key="3">
    <source>
        <dbReference type="Google" id="ProtNLM"/>
    </source>
</evidence>
<organism evidence="1 2">
    <name type="scientific">Zhihengliuella salsuginis</name>
    <dbReference type="NCBI Taxonomy" id="578222"/>
    <lineage>
        <taxon>Bacteria</taxon>
        <taxon>Bacillati</taxon>
        <taxon>Actinomycetota</taxon>
        <taxon>Actinomycetes</taxon>
        <taxon>Micrococcales</taxon>
        <taxon>Micrococcaceae</taxon>
        <taxon>Zhihengliuella</taxon>
    </lineage>
</organism>
<dbReference type="Gene3D" id="3.40.1000.10">
    <property type="entry name" value="Mog1/PsbP, alpha/beta/alpha sandwich"/>
    <property type="match status" value="1"/>
</dbReference>
<keyword evidence="2" id="KW-1185">Reference proteome</keyword>
<accession>A0ABQ3GIW3</accession>
<comment type="caution">
    <text evidence="1">The sequence shown here is derived from an EMBL/GenBank/DDBJ whole genome shotgun (WGS) entry which is preliminary data.</text>
</comment>
<dbReference type="EMBL" id="BMXK01000006">
    <property type="protein sequence ID" value="GHD06104.1"/>
    <property type="molecule type" value="Genomic_DNA"/>
</dbReference>
<evidence type="ECO:0000313" key="2">
    <source>
        <dbReference type="Proteomes" id="UP000642819"/>
    </source>
</evidence>
<name>A0ABQ3GIW3_9MICC</name>
<evidence type="ECO:0000313" key="1">
    <source>
        <dbReference type="EMBL" id="GHD06104.1"/>
    </source>
</evidence>
<gene>
    <name evidence="1" type="ORF">GCM10008096_15680</name>
</gene>
<reference evidence="2" key="1">
    <citation type="journal article" date="2019" name="Int. J. Syst. Evol. Microbiol.">
        <title>The Global Catalogue of Microorganisms (GCM) 10K type strain sequencing project: providing services to taxonomists for standard genome sequencing and annotation.</title>
        <authorList>
            <consortium name="The Broad Institute Genomics Platform"/>
            <consortium name="The Broad Institute Genome Sequencing Center for Infectious Disease"/>
            <person name="Wu L."/>
            <person name="Ma J."/>
        </authorList>
    </citation>
    <scope>NUCLEOTIDE SEQUENCE [LARGE SCALE GENOMIC DNA]</scope>
    <source>
        <strain evidence="2">KCTC 19466</strain>
    </source>
</reference>
<dbReference type="Proteomes" id="UP000642819">
    <property type="component" value="Unassembled WGS sequence"/>
</dbReference>
<protein>
    <recommendedName>
        <fullName evidence="3">DUF1795 domain-containing protein</fullName>
    </recommendedName>
</protein>
<sequence>MDNPTGKQDMTETHFADPRAVYTLTAPPNWDVDASGLDDGLLIATSREPWTAGFHPNIVITQVDLGEHPETPDATLADQRGAEPLLARTLADYRLLHLDRERVGAPPVQGVMRSASYTNDDGTPVMLHQWVARTAGKEVAMTITFATPDMPHWASGSWVIAELLEWQTAR</sequence>